<dbReference type="Proteomes" id="UP000449846">
    <property type="component" value="Unassembled WGS sequence"/>
</dbReference>
<dbReference type="InterPro" id="IPR005184">
    <property type="entry name" value="DUF306_Meta_HslJ"/>
</dbReference>
<sequence length="138" mass="14657">MLRRLALVLACGCLALAMVGTFLVAARAETREVTGDYELIEIEGKTITGTATARLAPDGAISGQGPCNRYTGPNRATLPELLYENLATTRRACLVEGGEAEFLAALGAVRHAKFVGEDLVMTGPEVTIRWRPVAKTAP</sequence>
<keyword evidence="1" id="KW-0732">Signal</keyword>
<dbReference type="Pfam" id="PF03724">
    <property type="entry name" value="META"/>
    <property type="match status" value="1"/>
</dbReference>
<dbReference type="AlphaFoldDB" id="A0A844HGJ3"/>
<gene>
    <name evidence="3" type="ORF">GL300_02015</name>
</gene>
<keyword evidence="4" id="KW-1185">Reference proteome</keyword>
<dbReference type="RefSeq" id="WP_155037893.1">
    <property type="nucleotide sequence ID" value="NZ_JBHGCD010000008.1"/>
</dbReference>
<feature type="chain" id="PRO_5032679311" evidence="1">
    <location>
        <begin position="18"/>
        <end position="138"/>
    </location>
</feature>
<comment type="caution">
    <text evidence="3">The sequence shown here is derived from an EMBL/GenBank/DDBJ whole genome shotgun (WGS) entry which is preliminary data.</text>
</comment>
<feature type="signal peptide" evidence="1">
    <location>
        <begin position="1"/>
        <end position="17"/>
    </location>
</feature>
<dbReference type="OrthoDB" id="7777568at2"/>
<name>A0A844HGJ3_9RHOB</name>
<accession>A0A844HGJ3</accession>
<protein>
    <submittedName>
        <fullName evidence="3">META domain-containing protein</fullName>
    </submittedName>
</protein>
<evidence type="ECO:0000313" key="3">
    <source>
        <dbReference type="EMBL" id="MTH57979.1"/>
    </source>
</evidence>
<dbReference type="EMBL" id="WMIG01000001">
    <property type="protein sequence ID" value="MTH57979.1"/>
    <property type="molecule type" value="Genomic_DNA"/>
</dbReference>
<dbReference type="InterPro" id="IPR038670">
    <property type="entry name" value="HslJ-like_sf"/>
</dbReference>
<evidence type="ECO:0000259" key="2">
    <source>
        <dbReference type="Pfam" id="PF03724"/>
    </source>
</evidence>
<evidence type="ECO:0000256" key="1">
    <source>
        <dbReference type="SAM" id="SignalP"/>
    </source>
</evidence>
<dbReference type="Gene3D" id="2.40.128.270">
    <property type="match status" value="1"/>
</dbReference>
<proteinExistence type="predicted"/>
<reference evidence="3 4" key="1">
    <citation type="submission" date="2019-11" db="EMBL/GenBank/DDBJ databases">
        <authorList>
            <person name="Dong K."/>
        </authorList>
    </citation>
    <scope>NUCLEOTIDE SEQUENCE [LARGE SCALE GENOMIC DNA]</scope>
    <source>
        <strain evidence="3 4">NBRC 112902</strain>
    </source>
</reference>
<evidence type="ECO:0000313" key="4">
    <source>
        <dbReference type="Proteomes" id="UP000449846"/>
    </source>
</evidence>
<feature type="domain" description="DUF306" evidence="2">
    <location>
        <begin position="34"/>
        <end position="123"/>
    </location>
</feature>
<organism evidence="3 4">
    <name type="scientific">Paracoccus litorisediminis</name>
    <dbReference type="NCBI Taxonomy" id="2006130"/>
    <lineage>
        <taxon>Bacteria</taxon>
        <taxon>Pseudomonadati</taxon>
        <taxon>Pseudomonadota</taxon>
        <taxon>Alphaproteobacteria</taxon>
        <taxon>Rhodobacterales</taxon>
        <taxon>Paracoccaceae</taxon>
        <taxon>Paracoccus</taxon>
    </lineage>
</organism>